<gene>
    <name evidence="1" type="ORF">LCGC14_1192520</name>
</gene>
<organism evidence="1">
    <name type="scientific">marine sediment metagenome</name>
    <dbReference type="NCBI Taxonomy" id="412755"/>
    <lineage>
        <taxon>unclassified sequences</taxon>
        <taxon>metagenomes</taxon>
        <taxon>ecological metagenomes</taxon>
    </lineage>
</organism>
<evidence type="ECO:0000313" key="1">
    <source>
        <dbReference type="EMBL" id="KKM95021.1"/>
    </source>
</evidence>
<name>A0A0F9M6S3_9ZZZZ</name>
<dbReference type="EMBL" id="LAZR01006063">
    <property type="protein sequence ID" value="KKM95021.1"/>
    <property type="molecule type" value="Genomic_DNA"/>
</dbReference>
<protein>
    <submittedName>
        <fullName evidence="1">Uncharacterized protein</fullName>
    </submittedName>
</protein>
<accession>A0A0F9M6S3</accession>
<reference evidence="1" key="1">
    <citation type="journal article" date="2015" name="Nature">
        <title>Complex archaea that bridge the gap between prokaryotes and eukaryotes.</title>
        <authorList>
            <person name="Spang A."/>
            <person name="Saw J.H."/>
            <person name="Jorgensen S.L."/>
            <person name="Zaremba-Niedzwiedzka K."/>
            <person name="Martijn J."/>
            <person name="Lind A.E."/>
            <person name="van Eijk R."/>
            <person name="Schleper C."/>
            <person name="Guy L."/>
            <person name="Ettema T.J."/>
        </authorList>
    </citation>
    <scope>NUCLEOTIDE SEQUENCE</scope>
</reference>
<comment type="caution">
    <text evidence="1">The sequence shown here is derived from an EMBL/GenBank/DDBJ whole genome shotgun (WGS) entry which is preliminary data.</text>
</comment>
<sequence length="134" mass="14992">MSISFDPIIISKWSDGFLLKFLKNLPKECVAAKIGLNPSKDRLLIHILPSEERPGDFDKQIFMGSGNHSVRAMGLLHGLIEEALITLSGKQQNGLMGYAFDHESDQEDEIKLDDIVRKVAICLTGKEYVQSDVY</sequence>
<proteinExistence type="predicted"/>
<dbReference type="AlphaFoldDB" id="A0A0F9M6S3"/>